<evidence type="ECO:0000256" key="1">
    <source>
        <dbReference type="SAM" id="Phobius"/>
    </source>
</evidence>
<feature type="signal peptide" evidence="2">
    <location>
        <begin position="1"/>
        <end position="18"/>
    </location>
</feature>
<name>A0ABD1DHI3_CULPP</name>
<feature type="transmembrane region" description="Helical" evidence="1">
    <location>
        <begin position="174"/>
        <end position="199"/>
    </location>
</feature>
<keyword evidence="1" id="KW-1133">Transmembrane helix</keyword>
<dbReference type="EMBL" id="JBEHCU010005638">
    <property type="protein sequence ID" value="KAL1399162.1"/>
    <property type="molecule type" value="Genomic_DNA"/>
</dbReference>
<feature type="transmembrane region" description="Helical" evidence="1">
    <location>
        <begin position="25"/>
        <end position="43"/>
    </location>
</feature>
<keyword evidence="1" id="KW-0472">Membrane</keyword>
<dbReference type="Proteomes" id="UP001562425">
    <property type="component" value="Unassembled WGS sequence"/>
</dbReference>
<protein>
    <submittedName>
        <fullName evidence="3">Uncharacterized protein</fullName>
    </submittedName>
</protein>
<accession>A0ABD1DHI3</accession>
<sequence>MQCSFVAHLALLSQLVESDLTMNTYLWTAALLACFLALGGLGNELPMVDLCRKNITDGNLEEELGKLSTDKNVLDLCDNQLKNIDPDLFKRFDRLEELVFDDNPDLVFPPDGSPFLVVKSLTKLQCVKCGVERIFNRSLQDLPKIERINLTNNRITDIERLAFRETKPIGISDWYISSYLTIIILTQIGALVILVGVWLKMKKYDSDPELDSLAGTVLNPSTIYKPLY</sequence>
<dbReference type="InterPro" id="IPR001611">
    <property type="entry name" value="Leu-rich_rpt"/>
</dbReference>
<dbReference type="SUPFAM" id="SSF52058">
    <property type="entry name" value="L domain-like"/>
    <property type="match status" value="1"/>
</dbReference>
<evidence type="ECO:0000313" key="3">
    <source>
        <dbReference type="EMBL" id="KAL1399162.1"/>
    </source>
</evidence>
<keyword evidence="1" id="KW-0812">Transmembrane</keyword>
<proteinExistence type="predicted"/>
<dbReference type="AlphaFoldDB" id="A0ABD1DHI3"/>
<dbReference type="Gene3D" id="3.80.10.10">
    <property type="entry name" value="Ribonuclease Inhibitor"/>
    <property type="match status" value="1"/>
</dbReference>
<organism evidence="3 4">
    <name type="scientific">Culex pipiens pipiens</name>
    <name type="common">Northern house mosquito</name>
    <dbReference type="NCBI Taxonomy" id="38569"/>
    <lineage>
        <taxon>Eukaryota</taxon>
        <taxon>Metazoa</taxon>
        <taxon>Ecdysozoa</taxon>
        <taxon>Arthropoda</taxon>
        <taxon>Hexapoda</taxon>
        <taxon>Insecta</taxon>
        <taxon>Pterygota</taxon>
        <taxon>Neoptera</taxon>
        <taxon>Endopterygota</taxon>
        <taxon>Diptera</taxon>
        <taxon>Nematocera</taxon>
        <taxon>Culicoidea</taxon>
        <taxon>Culicidae</taxon>
        <taxon>Culicinae</taxon>
        <taxon>Culicini</taxon>
        <taxon>Culex</taxon>
        <taxon>Culex</taxon>
    </lineage>
</organism>
<keyword evidence="2" id="KW-0732">Signal</keyword>
<keyword evidence="4" id="KW-1185">Reference proteome</keyword>
<dbReference type="PROSITE" id="PS51450">
    <property type="entry name" value="LRR"/>
    <property type="match status" value="1"/>
</dbReference>
<feature type="chain" id="PRO_5044760750" evidence="2">
    <location>
        <begin position="19"/>
        <end position="228"/>
    </location>
</feature>
<evidence type="ECO:0000256" key="2">
    <source>
        <dbReference type="SAM" id="SignalP"/>
    </source>
</evidence>
<dbReference type="InterPro" id="IPR032675">
    <property type="entry name" value="LRR_dom_sf"/>
</dbReference>
<comment type="caution">
    <text evidence="3">The sequence shown here is derived from an EMBL/GenBank/DDBJ whole genome shotgun (WGS) entry which is preliminary data.</text>
</comment>
<reference evidence="3 4" key="1">
    <citation type="submission" date="2024-05" db="EMBL/GenBank/DDBJ databases">
        <title>Culex pipiens pipiens assembly and annotation.</title>
        <authorList>
            <person name="Alout H."/>
            <person name="Durand T."/>
        </authorList>
    </citation>
    <scope>NUCLEOTIDE SEQUENCE [LARGE SCALE GENOMIC DNA]</scope>
    <source>
        <strain evidence="3">HA-2024</strain>
        <tissue evidence="3">Whole body</tissue>
    </source>
</reference>
<gene>
    <name evidence="3" type="ORF">pipiens_008416</name>
</gene>
<evidence type="ECO:0000313" key="4">
    <source>
        <dbReference type="Proteomes" id="UP001562425"/>
    </source>
</evidence>